<keyword evidence="2" id="KW-0255">Endonuclease</keyword>
<dbReference type="PANTHER" id="PTHR36558">
    <property type="entry name" value="GLR1098 PROTEIN"/>
    <property type="match status" value="1"/>
</dbReference>
<dbReference type="AlphaFoldDB" id="A0A6L3SQ31"/>
<name>A0A6L3SQ31_9HYPH</name>
<evidence type="ECO:0000259" key="1">
    <source>
        <dbReference type="Pfam" id="PF05685"/>
    </source>
</evidence>
<gene>
    <name evidence="2" type="ORF">F6X53_29820</name>
</gene>
<dbReference type="EMBL" id="VZZK01000060">
    <property type="protein sequence ID" value="KAB1070707.1"/>
    <property type="molecule type" value="Genomic_DNA"/>
</dbReference>
<dbReference type="Pfam" id="PF05685">
    <property type="entry name" value="Uma2"/>
    <property type="match status" value="1"/>
</dbReference>
<dbReference type="SUPFAM" id="SSF52980">
    <property type="entry name" value="Restriction endonuclease-like"/>
    <property type="match status" value="1"/>
</dbReference>
<protein>
    <submittedName>
        <fullName evidence="2">Uma2 family endonuclease</fullName>
    </submittedName>
</protein>
<dbReference type="CDD" id="cd06260">
    <property type="entry name" value="DUF820-like"/>
    <property type="match status" value="1"/>
</dbReference>
<dbReference type="InterPro" id="IPR011335">
    <property type="entry name" value="Restrct_endonuc-II-like"/>
</dbReference>
<evidence type="ECO:0000313" key="2">
    <source>
        <dbReference type="EMBL" id="KAB1070707.1"/>
    </source>
</evidence>
<organism evidence="2 3">
    <name type="scientific">Methylobacterium soli</name>
    <dbReference type="NCBI Taxonomy" id="553447"/>
    <lineage>
        <taxon>Bacteria</taxon>
        <taxon>Pseudomonadati</taxon>
        <taxon>Pseudomonadota</taxon>
        <taxon>Alphaproteobacteria</taxon>
        <taxon>Hyphomicrobiales</taxon>
        <taxon>Methylobacteriaceae</taxon>
        <taxon>Methylobacterium</taxon>
    </lineage>
</organism>
<keyword evidence="2" id="KW-0378">Hydrolase</keyword>
<accession>A0A6L3SQ31</accession>
<keyword evidence="2" id="KW-0540">Nuclease</keyword>
<feature type="domain" description="Putative restriction endonuclease" evidence="1">
    <location>
        <begin position="11"/>
        <end position="166"/>
    </location>
</feature>
<dbReference type="OrthoDB" id="8452919at2"/>
<dbReference type="RefSeq" id="WP_151005208.1">
    <property type="nucleotide sequence ID" value="NZ_BPQY01000485.1"/>
</dbReference>
<evidence type="ECO:0000313" key="3">
    <source>
        <dbReference type="Proteomes" id="UP000474159"/>
    </source>
</evidence>
<dbReference type="Proteomes" id="UP000474159">
    <property type="component" value="Unassembled WGS sequence"/>
</dbReference>
<dbReference type="Gene3D" id="3.90.1570.10">
    <property type="entry name" value="tt1808, chain A"/>
    <property type="match status" value="1"/>
</dbReference>
<dbReference type="GO" id="GO:0004519">
    <property type="term" value="F:endonuclease activity"/>
    <property type="evidence" value="ECO:0007669"/>
    <property type="project" value="UniProtKB-KW"/>
</dbReference>
<dbReference type="InterPro" id="IPR012296">
    <property type="entry name" value="Nuclease_put_TT1808"/>
</dbReference>
<dbReference type="InterPro" id="IPR008538">
    <property type="entry name" value="Uma2"/>
</dbReference>
<comment type="caution">
    <text evidence="2">The sequence shown here is derived from an EMBL/GenBank/DDBJ whole genome shotgun (WGS) entry which is preliminary data.</text>
</comment>
<keyword evidence="3" id="KW-1185">Reference proteome</keyword>
<sequence>MSLQPKTRLTVDEFLAWAVGRPGRHELLDGEVVSMSPQRARHARAKFRVQTALQAGLAAAKLRCEMLPDGMTVRVDDVTAYEPDALVQCGEPLDDDAVCATNPIIVIEVMSPGTRGIDAGQKLADYFRLPSIQHYLMIDPGKRRLIHHRRGSGDIIETRIASEGWVDFTPPGFSVAVGDLFPET</sequence>
<dbReference type="PANTHER" id="PTHR36558:SF1">
    <property type="entry name" value="RESTRICTION ENDONUCLEASE DOMAIN-CONTAINING PROTEIN-RELATED"/>
    <property type="match status" value="1"/>
</dbReference>
<reference evidence="2 3" key="1">
    <citation type="submission" date="2019-09" db="EMBL/GenBank/DDBJ databases">
        <title>YIM 48816 draft genome.</title>
        <authorList>
            <person name="Jiang L."/>
        </authorList>
    </citation>
    <scope>NUCLEOTIDE SEQUENCE [LARGE SCALE GENOMIC DNA]</scope>
    <source>
        <strain evidence="2 3">YIM 48816</strain>
    </source>
</reference>
<proteinExistence type="predicted"/>